<protein>
    <submittedName>
        <fullName evidence="5">Peptide-binding protein</fullName>
    </submittedName>
</protein>
<dbReference type="CDD" id="cd08514">
    <property type="entry name" value="PBP2_AppA_like"/>
    <property type="match status" value="1"/>
</dbReference>
<evidence type="ECO:0000256" key="3">
    <source>
        <dbReference type="ARBA" id="ARBA00022729"/>
    </source>
</evidence>
<evidence type="ECO:0000259" key="4">
    <source>
        <dbReference type="Pfam" id="PF00496"/>
    </source>
</evidence>
<keyword evidence="2" id="KW-0813">Transport</keyword>
<comment type="caution">
    <text evidence="5">The sequence shown here is derived from an EMBL/GenBank/DDBJ whole genome shotgun (WGS) entry which is preliminary data.</text>
</comment>
<dbReference type="PANTHER" id="PTHR30290:SF9">
    <property type="entry name" value="OLIGOPEPTIDE-BINDING PROTEIN APPA"/>
    <property type="match status" value="1"/>
</dbReference>
<name>A0ABV6Z5R1_UNCC1</name>
<dbReference type="PIRSF" id="PIRSF002741">
    <property type="entry name" value="MppA"/>
    <property type="match status" value="1"/>
</dbReference>
<dbReference type="Proteomes" id="UP001594351">
    <property type="component" value="Unassembled WGS sequence"/>
</dbReference>
<feature type="domain" description="Solute-binding protein family 5" evidence="4">
    <location>
        <begin position="97"/>
        <end position="480"/>
    </location>
</feature>
<accession>A0ABV6Z5R1</accession>
<evidence type="ECO:0000313" key="6">
    <source>
        <dbReference type="Proteomes" id="UP001594351"/>
    </source>
</evidence>
<dbReference type="Gene3D" id="3.90.76.10">
    <property type="entry name" value="Dipeptide-binding Protein, Domain 1"/>
    <property type="match status" value="1"/>
</dbReference>
<dbReference type="InterPro" id="IPR000914">
    <property type="entry name" value="SBP_5_dom"/>
</dbReference>
<evidence type="ECO:0000256" key="1">
    <source>
        <dbReference type="ARBA" id="ARBA00005695"/>
    </source>
</evidence>
<sequence length="572" mass="65280">MLTGLSSRILNVLVFVILALFSAVLCSCQKTEETPTAQRPQAHVRTESFQKITLIRELATDPQCLNPILSNEAPASAVERLIFDSLLDVDGSADQNLIGRLAEKWEISADKLAISFHLRPDVRWHDGKSFTAADVKFTFDSAMSEHIPAIEWKSTIEPIAQVKMIDVSTVQFIMKYPFVPGLLSIGKKKILPKHLLDETGLAAETQARKLKQPVTFLDTHFNRHPIGTGPYLLDEWKTGQSIKLSRHDTYWDGKKSPQIKHILFKIFPSRTVAFNVLKKGNLDVYQAPKSQYRQFMKLSKLNQSHTAFRFYEPLYIYVAWNNRADHRLFSDRRVRKAMTYALDRESFVQKVGRGMAKIISGPFYFASWANNPDIEPWPYDLNKAAELLKKAGWDDHDGDGLLDKNGQSFRFKVIIPGGSTTFPKLATLLQANLKKLSIQVLINQVEWSLYLDKTHSGDFDAYVGGWSSGLDPDSFSTWHSSQIGVGNNDIGYQNKEVDQLLEEGRRTFTREQRIRIYHNIHQILHEDQPYTFVCTPMKTYIVSKRIDNVYVSPRGLFDFYPGQLSWTLVDGQ</sequence>
<organism evidence="5 6">
    <name type="scientific">candidate division CSSED10-310 bacterium</name>
    <dbReference type="NCBI Taxonomy" id="2855610"/>
    <lineage>
        <taxon>Bacteria</taxon>
        <taxon>Bacteria division CSSED10-310</taxon>
    </lineage>
</organism>
<dbReference type="Gene3D" id="3.40.190.10">
    <property type="entry name" value="Periplasmic binding protein-like II"/>
    <property type="match status" value="1"/>
</dbReference>
<evidence type="ECO:0000256" key="2">
    <source>
        <dbReference type="ARBA" id="ARBA00022448"/>
    </source>
</evidence>
<gene>
    <name evidence="5" type="ORF">ACFL27_26595</name>
</gene>
<keyword evidence="6" id="KW-1185">Reference proteome</keyword>
<reference evidence="5 6" key="1">
    <citation type="submission" date="2024-09" db="EMBL/GenBank/DDBJ databases">
        <title>Laminarin stimulates single cell rates of sulfate reduction while oxygen inhibits transcriptomic activity in coastal marine sediment.</title>
        <authorList>
            <person name="Lindsay M."/>
            <person name="Orcutt B."/>
            <person name="Emerson D."/>
            <person name="Stepanauskas R."/>
            <person name="D'Angelo T."/>
        </authorList>
    </citation>
    <scope>NUCLEOTIDE SEQUENCE [LARGE SCALE GENOMIC DNA]</scope>
    <source>
        <strain evidence="5">SAG AM-311-K15</strain>
    </source>
</reference>
<dbReference type="Pfam" id="PF00496">
    <property type="entry name" value="SBP_bac_5"/>
    <property type="match status" value="1"/>
</dbReference>
<proteinExistence type="inferred from homology"/>
<dbReference type="SUPFAM" id="SSF53850">
    <property type="entry name" value="Periplasmic binding protein-like II"/>
    <property type="match status" value="1"/>
</dbReference>
<comment type="similarity">
    <text evidence="1">Belongs to the bacterial solute-binding protein 5 family.</text>
</comment>
<dbReference type="InterPro" id="IPR039424">
    <property type="entry name" value="SBP_5"/>
</dbReference>
<evidence type="ECO:0000313" key="5">
    <source>
        <dbReference type="EMBL" id="MFC1853769.1"/>
    </source>
</evidence>
<dbReference type="InterPro" id="IPR030678">
    <property type="entry name" value="Peptide/Ni-bd"/>
</dbReference>
<keyword evidence="3" id="KW-0732">Signal</keyword>
<dbReference type="PANTHER" id="PTHR30290">
    <property type="entry name" value="PERIPLASMIC BINDING COMPONENT OF ABC TRANSPORTER"/>
    <property type="match status" value="1"/>
</dbReference>
<dbReference type="Gene3D" id="3.10.105.10">
    <property type="entry name" value="Dipeptide-binding Protein, Domain 3"/>
    <property type="match status" value="1"/>
</dbReference>
<dbReference type="EMBL" id="JBHPBY010000599">
    <property type="protein sequence ID" value="MFC1853769.1"/>
    <property type="molecule type" value="Genomic_DNA"/>
</dbReference>